<evidence type="ECO:0000259" key="2">
    <source>
        <dbReference type="Pfam" id="PF01494"/>
    </source>
</evidence>
<dbReference type="SUPFAM" id="SSF51905">
    <property type="entry name" value="FAD/NAD(P)-binding domain"/>
    <property type="match status" value="1"/>
</dbReference>
<evidence type="ECO:0000313" key="4">
    <source>
        <dbReference type="Proteomes" id="UP001500467"/>
    </source>
</evidence>
<name>A0ABN1V4W3_9PSEU</name>
<dbReference type="InterPro" id="IPR002938">
    <property type="entry name" value="FAD-bd"/>
</dbReference>
<keyword evidence="4" id="KW-1185">Reference proteome</keyword>
<dbReference type="Proteomes" id="UP001500467">
    <property type="component" value="Unassembled WGS sequence"/>
</dbReference>
<dbReference type="InterPro" id="IPR036188">
    <property type="entry name" value="FAD/NAD-bd_sf"/>
</dbReference>
<reference evidence="3 4" key="1">
    <citation type="journal article" date="2019" name="Int. J. Syst. Evol. Microbiol.">
        <title>The Global Catalogue of Microorganisms (GCM) 10K type strain sequencing project: providing services to taxonomists for standard genome sequencing and annotation.</title>
        <authorList>
            <consortium name="The Broad Institute Genomics Platform"/>
            <consortium name="The Broad Institute Genome Sequencing Center for Infectious Disease"/>
            <person name="Wu L."/>
            <person name="Ma J."/>
        </authorList>
    </citation>
    <scope>NUCLEOTIDE SEQUENCE [LARGE SCALE GENOMIC DNA]</scope>
    <source>
        <strain evidence="3 4">JCM 13022</strain>
    </source>
</reference>
<dbReference type="Pfam" id="PF01494">
    <property type="entry name" value="FAD_binding_3"/>
    <property type="match status" value="1"/>
</dbReference>
<feature type="domain" description="FAD-binding" evidence="2">
    <location>
        <begin position="23"/>
        <end position="364"/>
    </location>
</feature>
<gene>
    <name evidence="3" type="ORF">GCM10009675_00800</name>
</gene>
<dbReference type="PANTHER" id="PTHR43476">
    <property type="entry name" value="3-(3-HYDROXY-PHENYL)PROPIONATE/3-HYDROXYCINNAMIC ACID HYDROXYLASE"/>
    <property type="match status" value="1"/>
</dbReference>
<dbReference type="PANTHER" id="PTHR43476:SF5">
    <property type="entry name" value="FAD-DEPENDENT MONOOXYGENASE"/>
    <property type="match status" value="1"/>
</dbReference>
<evidence type="ECO:0000313" key="3">
    <source>
        <dbReference type="EMBL" id="GAA1190406.1"/>
    </source>
</evidence>
<sequence>MTTANTTAAARRGGAGQAGAVHADVVIVGGGVPSLVLAAGLARAAPDLDVMVLERAPRTARNRQGVLVHPATQVVLRRAGMTAFPDDDAPGPVEYLEEFRHRRRIGRFGTRRHTTGGEVHTPYNVGLAAVADALFPAVAATPNTTVHYGVELSEAVHRDEEWDLLTTGPAGPQRVRTRLLVAADGRDSPLREVADFGATRRSFPGRVDVVAVPVRRQGPPAISMVVGDRDATTIVDNGVGPHPLLFDMQPDGTAPDPTAVRLRPQARHRAETVGLGLPDDVEPLLTTSLRSSTVRCGTWFRDDLLLLGDAAHAMHNLGGQGFNLAVQNAAALVGPVHALLRTGSPAEIQDFQRYRLPYITALQERQDEFFGALAAGEPPADGWLDPLHESLTAGQPGLDRYVEPLRELIRDA</sequence>
<accession>A0ABN1V4W3</accession>
<evidence type="ECO:0000256" key="1">
    <source>
        <dbReference type="ARBA" id="ARBA00023002"/>
    </source>
</evidence>
<dbReference type="PRINTS" id="PR00420">
    <property type="entry name" value="RNGMNOXGNASE"/>
</dbReference>
<organism evidence="3 4">
    <name type="scientific">Prauserella alba</name>
    <dbReference type="NCBI Taxonomy" id="176898"/>
    <lineage>
        <taxon>Bacteria</taxon>
        <taxon>Bacillati</taxon>
        <taxon>Actinomycetota</taxon>
        <taxon>Actinomycetes</taxon>
        <taxon>Pseudonocardiales</taxon>
        <taxon>Pseudonocardiaceae</taxon>
        <taxon>Prauserella</taxon>
    </lineage>
</organism>
<protein>
    <submittedName>
        <fullName evidence="3">FAD-dependent oxidoreductase</fullName>
    </submittedName>
</protein>
<comment type="caution">
    <text evidence="3">The sequence shown here is derived from an EMBL/GenBank/DDBJ whole genome shotgun (WGS) entry which is preliminary data.</text>
</comment>
<proteinExistence type="predicted"/>
<dbReference type="Gene3D" id="3.50.50.60">
    <property type="entry name" value="FAD/NAD(P)-binding domain"/>
    <property type="match status" value="2"/>
</dbReference>
<dbReference type="RefSeq" id="WP_253852543.1">
    <property type="nucleotide sequence ID" value="NZ_BAAALM010000001.1"/>
</dbReference>
<dbReference type="InterPro" id="IPR050631">
    <property type="entry name" value="PheA/TfdB_FAD_monoxygenase"/>
</dbReference>
<dbReference type="EMBL" id="BAAALM010000001">
    <property type="protein sequence ID" value="GAA1190406.1"/>
    <property type="molecule type" value="Genomic_DNA"/>
</dbReference>
<keyword evidence="1" id="KW-0560">Oxidoreductase</keyword>